<evidence type="ECO:0000313" key="3">
    <source>
        <dbReference type="Proteomes" id="UP000010367"/>
    </source>
</evidence>
<accession>K9THJ0</accession>
<dbReference type="AlphaFoldDB" id="K9THJ0"/>
<feature type="domain" description="DUF6194" evidence="1">
    <location>
        <begin position="1"/>
        <end position="148"/>
    </location>
</feature>
<proteinExistence type="predicted"/>
<dbReference type="STRING" id="56110.Oscil6304_1820"/>
<dbReference type="RefSeq" id="WP_015148138.1">
    <property type="nucleotide sequence ID" value="NC_019693.1"/>
</dbReference>
<keyword evidence="3" id="KW-1185">Reference proteome</keyword>
<reference evidence="2 3" key="1">
    <citation type="submission" date="2012-06" db="EMBL/GenBank/DDBJ databases">
        <title>Finished chromosome of genome of Oscillatoria acuminata PCC 6304.</title>
        <authorList>
            <consortium name="US DOE Joint Genome Institute"/>
            <person name="Gugger M."/>
            <person name="Coursin T."/>
            <person name="Rippka R."/>
            <person name="Tandeau De Marsac N."/>
            <person name="Huntemann M."/>
            <person name="Wei C.-L."/>
            <person name="Han J."/>
            <person name="Detter J.C."/>
            <person name="Han C."/>
            <person name="Tapia R."/>
            <person name="Davenport K."/>
            <person name="Daligault H."/>
            <person name="Erkkila T."/>
            <person name="Gu W."/>
            <person name="Munk A.C.C."/>
            <person name="Teshima H."/>
            <person name="Xu Y."/>
            <person name="Chain P."/>
            <person name="Chen A."/>
            <person name="Krypides N."/>
            <person name="Mavromatis K."/>
            <person name="Markowitz V."/>
            <person name="Szeto E."/>
            <person name="Ivanova N."/>
            <person name="Mikhailova N."/>
            <person name="Ovchinnikova G."/>
            <person name="Pagani I."/>
            <person name="Pati A."/>
            <person name="Goodwin L."/>
            <person name="Peters L."/>
            <person name="Pitluck S."/>
            <person name="Woyke T."/>
            <person name="Kerfeld C."/>
        </authorList>
    </citation>
    <scope>NUCLEOTIDE SEQUENCE [LARGE SCALE GENOMIC DNA]</scope>
    <source>
        <strain evidence="2 3">PCC 6304</strain>
    </source>
</reference>
<dbReference type="HOGENOM" id="CLU_141054_0_0_3"/>
<name>K9THJ0_9CYAN</name>
<organism evidence="2 3">
    <name type="scientific">Oscillatoria acuminata PCC 6304</name>
    <dbReference type="NCBI Taxonomy" id="56110"/>
    <lineage>
        <taxon>Bacteria</taxon>
        <taxon>Bacillati</taxon>
        <taxon>Cyanobacteriota</taxon>
        <taxon>Cyanophyceae</taxon>
        <taxon>Oscillatoriophycideae</taxon>
        <taxon>Oscillatoriales</taxon>
        <taxon>Oscillatoriaceae</taxon>
        <taxon>Oscillatoria</taxon>
    </lineage>
</organism>
<evidence type="ECO:0000313" key="2">
    <source>
        <dbReference type="EMBL" id="AFY81494.1"/>
    </source>
</evidence>
<dbReference type="Pfam" id="PF19694">
    <property type="entry name" value="DUF6194"/>
    <property type="match status" value="1"/>
</dbReference>
<gene>
    <name evidence="2" type="ORF">Oscil6304_1820</name>
</gene>
<sequence>MTPEEIIQYVCNALPGVVPKASWGETSLFYNPGRLLPNGVYFCTLKQHNGENDKASNLDREGVFRVAIGLNPKTYVRLFGQKPARPGKGDIVATDHDFKMLNELMPHPIYAWMSWVQILSPSRDKFEGVFPLIEEAHQEAVKKFEKKTANNSVATERFDSVD</sequence>
<dbReference type="OrthoDB" id="9783727at2"/>
<dbReference type="Proteomes" id="UP000010367">
    <property type="component" value="Chromosome"/>
</dbReference>
<evidence type="ECO:0000259" key="1">
    <source>
        <dbReference type="Pfam" id="PF19694"/>
    </source>
</evidence>
<dbReference type="EMBL" id="CP003607">
    <property type="protein sequence ID" value="AFY81494.1"/>
    <property type="molecule type" value="Genomic_DNA"/>
</dbReference>
<dbReference type="InterPro" id="IPR045676">
    <property type="entry name" value="DUF6194"/>
</dbReference>
<protein>
    <recommendedName>
        <fullName evidence="1">DUF6194 domain-containing protein</fullName>
    </recommendedName>
</protein>
<dbReference type="eggNOG" id="COG2315">
    <property type="taxonomic scope" value="Bacteria"/>
</dbReference>
<dbReference type="InParanoid" id="K9THJ0"/>
<dbReference type="KEGG" id="oac:Oscil6304_1820"/>